<feature type="transmembrane region" description="Helical" evidence="2">
    <location>
        <begin position="12"/>
        <end position="30"/>
    </location>
</feature>
<dbReference type="Proteomes" id="UP000070960">
    <property type="component" value="Unassembled WGS sequence"/>
</dbReference>
<keyword evidence="2" id="KW-1133">Transmembrane helix</keyword>
<keyword evidence="2" id="KW-0812">Transmembrane</keyword>
<name>A0A123TVN1_STRSU</name>
<organism evidence="3 4">
    <name type="scientific">Streptococcus suis</name>
    <dbReference type="NCBI Taxonomy" id="1307"/>
    <lineage>
        <taxon>Bacteria</taxon>
        <taxon>Bacillati</taxon>
        <taxon>Bacillota</taxon>
        <taxon>Bacilli</taxon>
        <taxon>Lactobacillales</taxon>
        <taxon>Streptococcaceae</taxon>
        <taxon>Streptococcus</taxon>
    </lineage>
</organism>
<protein>
    <submittedName>
        <fullName evidence="3">Parvulin-like peptidyl-prolyl isomerase</fullName>
    </submittedName>
</protein>
<sequence>MLDTRKIKMLKFLSVAIGVILIFLLGFGFGQMGKSSTPAKEAKKAEVVTDKKGDEAVLTQDFVTEFLMVYYTKKDLSENRNRYKEYMTDTMYNQVVNLENQPTNQTYKGFVVDFEYKDSTVYLDNKKNTAIVKVNYNNTLLAKKNDYSQARTESNTATLRLNFTKVGDGFLLNYMESIILVDAENSKQYADVNIATPDGELEAEGEILPEVTKASQETETSTETTEEGE</sequence>
<gene>
    <name evidence="3" type="ORF">ERS132442_01106</name>
</gene>
<dbReference type="GO" id="GO:0016853">
    <property type="term" value="F:isomerase activity"/>
    <property type="evidence" value="ECO:0007669"/>
    <property type="project" value="UniProtKB-KW"/>
</dbReference>
<dbReference type="AlphaFoldDB" id="A0A123TVN1"/>
<reference evidence="3 4" key="1">
    <citation type="submission" date="2016-02" db="EMBL/GenBank/DDBJ databases">
        <authorList>
            <consortium name="Pathogen Informatics"/>
        </authorList>
    </citation>
    <scope>NUCLEOTIDE SEQUENCE [LARGE SCALE GENOMIC DNA]</scope>
    <source>
        <strain evidence="3 4">LSS80</strain>
    </source>
</reference>
<dbReference type="RefSeq" id="WP_052836217.1">
    <property type="nucleotide sequence ID" value="NZ_CECW01000008.1"/>
</dbReference>
<evidence type="ECO:0000313" key="3">
    <source>
        <dbReference type="EMBL" id="CYV71030.1"/>
    </source>
</evidence>
<evidence type="ECO:0000256" key="2">
    <source>
        <dbReference type="SAM" id="Phobius"/>
    </source>
</evidence>
<keyword evidence="2" id="KW-0472">Membrane</keyword>
<evidence type="ECO:0000313" key="4">
    <source>
        <dbReference type="Proteomes" id="UP000070960"/>
    </source>
</evidence>
<dbReference type="EMBL" id="FIIE01000008">
    <property type="protein sequence ID" value="CYV71030.1"/>
    <property type="molecule type" value="Genomic_DNA"/>
</dbReference>
<proteinExistence type="predicted"/>
<accession>A0A123TVN1</accession>
<keyword evidence="3" id="KW-0413">Isomerase</keyword>
<feature type="region of interest" description="Disordered" evidence="1">
    <location>
        <begin position="205"/>
        <end position="229"/>
    </location>
</feature>
<evidence type="ECO:0000256" key="1">
    <source>
        <dbReference type="SAM" id="MobiDB-lite"/>
    </source>
</evidence>